<dbReference type="InterPro" id="IPR024161">
    <property type="entry name" value="Znf_nanos-typ"/>
</dbReference>
<protein>
    <submittedName>
        <fullName evidence="10">Nanos homolog 1</fullName>
    </submittedName>
</protein>
<keyword evidence="3" id="KW-0479">Metal-binding</keyword>
<keyword evidence="5" id="KW-0862">Zinc</keyword>
<evidence type="ECO:0000256" key="3">
    <source>
        <dbReference type="ARBA" id="ARBA00022723"/>
    </source>
</evidence>
<comment type="subcellular location">
    <subcellularLocation>
        <location evidence="1">Cytoplasm</location>
    </subcellularLocation>
</comment>
<dbReference type="EMBL" id="OW240922">
    <property type="protein sequence ID" value="CAH2323249.1"/>
    <property type="molecule type" value="Genomic_DNA"/>
</dbReference>
<dbReference type="InterPro" id="IPR008705">
    <property type="entry name" value="Nanos/Xcar2"/>
</dbReference>
<dbReference type="GO" id="GO:0005737">
    <property type="term" value="C:cytoplasm"/>
    <property type="evidence" value="ECO:0007669"/>
    <property type="project" value="UniProtKB-SubCell"/>
</dbReference>
<evidence type="ECO:0000259" key="9">
    <source>
        <dbReference type="PROSITE" id="PS51522"/>
    </source>
</evidence>
<organism evidence="10 11">
    <name type="scientific">Pelobates cultripes</name>
    <name type="common">Western spadefoot toad</name>
    <dbReference type="NCBI Taxonomy" id="61616"/>
    <lineage>
        <taxon>Eukaryota</taxon>
        <taxon>Metazoa</taxon>
        <taxon>Chordata</taxon>
        <taxon>Craniata</taxon>
        <taxon>Vertebrata</taxon>
        <taxon>Euteleostomi</taxon>
        <taxon>Amphibia</taxon>
        <taxon>Batrachia</taxon>
        <taxon>Anura</taxon>
        <taxon>Pelobatoidea</taxon>
        <taxon>Pelobatidae</taxon>
        <taxon>Pelobates</taxon>
    </lineage>
</organism>
<evidence type="ECO:0000256" key="6">
    <source>
        <dbReference type="ARBA" id="ARBA00022845"/>
    </source>
</evidence>
<dbReference type="InterPro" id="IPR038129">
    <property type="entry name" value="Nanos_sf"/>
</dbReference>
<dbReference type="GO" id="GO:0003723">
    <property type="term" value="F:RNA binding"/>
    <property type="evidence" value="ECO:0007669"/>
    <property type="project" value="UniProtKB-UniRule"/>
</dbReference>
<evidence type="ECO:0000313" key="10">
    <source>
        <dbReference type="EMBL" id="CAH2323249.1"/>
    </source>
</evidence>
<dbReference type="GO" id="GO:0006417">
    <property type="term" value="P:regulation of translation"/>
    <property type="evidence" value="ECO:0007669"/>
    <property type="project" value="UniProtKB-UniRule"/>
</dbReference>
<evidence type="ECO:0000256" key="8">
    <source>
        <dbReference type="PROSITE-ProRule" id="PRU00855"/>
    </source>
</evidence>
<dbReference type="Pfam" id="PF05741">
    <property type="entry name" value="zf-nanos"/>
    <property type="match status" value="1"/>
</dbReference>
<evidence type="ECO:0000256" key="2">
    <source>
        <dbReference type="ARBA" id="ARBA00022490"/>
    </source>
</evidence>
<dbReference type="GO" id="GO:0008270">
    <property type="term" value="F:zinc ion binding"/>
    <property type="evidence" value="ECO:0007669"/>
    <property type="project" value="UniProtKB-KW"/>
</dbReference>
<evidence type="ECO:0000313" key="11">
    <source>
        <dbReference type="Proteomes" id="UP001295444"/>
    </source>
</evidence>
<dbReference type="PROSITE" id="PS51522">
    <property type="entry name" value="ZF_NANOS"/>
    <property type="match status" value="1"/>
</dbReference>
<keyword evidence="6 8" id="KW-0810">Translation regulation</keyword>
<dbReference type="Proteomes" id="UP001295444">
    <property type="component" value="Chromosome 11"/>
</dbReference>
<evidence type="ECO:0000256" key="7">
    <source>
        <dbReference type="ARBA" id="ARBA00022884"/>
    </source>
</evidence>
<dbReference type="Gene3D" id="4.10.60.30">
    <property type="entry name" value="Nanos, RNA-binding domain"/>
    <property type="match status" value="1"/>
</dbReference>
<evidence type="ECO:0000256" key="4">
    <source>
        <dbReference type="ARBA" id="ARBA00022771"/>
    </source>
</evidence>
<gene>
    <name evidence="10" type="ORF">PECUL_23A033679</name>
</gene>
<comment type="similarity">
    <text evidence="8">Belongs to the nanos family.</text>
</comment>
<proteinExistence type="inferred from homology"/>
<keyword evidence="4 8" id="KW-0863">Zinc-finger</keyword>
<evidence type="ECO:0000256" key="1">
    <source>
        <dbReference type="ARBA" id="ARBA00004496"/>
    </source>
</evidence>
<name>A0AAD1TGZ2_PELCU</name>
<evidence type="ECO:0000256" key="5">
    <source>
        <dbReference type="ARBA" id="ARBA00022833"/>
    </source>
</evidence>
<reference evidence="10" key="1">
    <citation type="submission" date="2022-03" db="EMBL/GenBank/DDBJ databases">
        <authorList>
            <person name="Alioto T."/>
            <person name="Alioto T."/>
            <person name="Gomez Garrido J."/>
        </authorList>
    </citation>
    <scope>NUCLEOTIDE SEQUENCE</scope>
</reference>
<dbReference type="AlphaFoldDB" id="A0AAD1TGZ2"/>
<keyword evidence="11" id="KW-1185">Reference proteome</keyword>
<accession>A0AAD1TGZ2</accession>
<feature type="domain" description="Nanos-type" evidence="9">
    <location>
        <begin position="69"/>
        <end position="123"/>
    </location>
</feature>
<keyword evidence="7 8" id="KW-0694">RNA-binding</keyword>
<sequence>METLCSPLEILSCSQGLKYKQDFNAWNDYLGLSALIRGLQHSGVRGESHLYRPLVEFPPKKPVMTEMQGCGFCRNNREAAEIYSNHRLKGTDGRILCPILRCYTCPLCGANGDNAHTLRYCPMTLSVAGMRRWNGLQDLRGWNNLGPFVTLIKSKNKQTVQKCFLNKNM</sequence>
<keyword evidence="2" id="KW-0963">Cytoplasm</keyword>
<dbReference type="PANTHER" id="PTHR12887">
    <property type="entry name" value="NANOS PROTEIN"/>
    <property type="match status" value="1"/>
</dbReference>